<proteinExistence type="predicted"/>
<organism evidence="2 3">
    <name type="scientific">Liparis tanakae</name>
    <name type="common">Tanaka's snailfish</name>
    <dbReference type="NCBI Taxonomy" id="230148"/>
    <lineage>
        <taxon>Eukaryota</taxon>
        <taxon>Metazoa</taxon>
        <taxon>Chordata</taxon>
        <taxon>Craniata</taxon>
        <taxon>Vertebrata</taxon>
        <taxon>Euteleostomi</taxon>
        <taxon>Actinopterygii</taxon>
        <taxon>Neopterygii</taxon>
        <taxon>Teleostei</taxon>
        <taxon>Neoteleostei</taxon>
        <taxon>Acanthomorphata</taxon>
        <taxon>Eupercaria</taxon>
        <taxon>Perciformes</taxon>
        <taxon>Cottioidei</taxon>
        <taxon>Cottales</taxon>
        <taxon>Liparidae</taxon>
        <taxon>Liparis</taxon>
    </lineage>
</organism>
<evidence type="ECO:0000256" key="1">
    <source>
        <dbReference type="SAM" id="MobiDB-lite"/>
    </source>
</evidence>
<name>A0A4Z2JFH5_9TELE</name>
<dbReference type="AlphaFoldDB" id="A0A4Z2JFH5"/>
<keyword evidence="3" id="KW-1185">Reference proteome</keyword>
<gene>
    <name evidence="2" type="ORF">EYF80_001593</name>
</gene>
<protein>
    <submittedName>
        <fullName evidence="2">Uncharacterized protein</fullName>
    </submittedName>
</protein>
<dbReference type="EMBL" id="SRLO01000007">
    <property type="protein sequence ID" value="TNN88012.1"/>
    <property type="molecule type" value="Genomic_DNA"/>
</dbReference>
<comment type="caution">
    <text evidence="2">The sequence shown here is derived from an EMBL/GenBank/DDBJ whole genome shotgun (WGS) entry which is preliminary data.</text>
</comment>
<dbReference type="Proteomes" id="UP000314294">
    <property type="component" value="Unassembled WGS sequence"/>
</dbReference>
<reference evidence="2 3" key="1">
    <citation type="submission" date="2019-03" db="EMBL/GenBank/DDBJ databases">
        <title>First draft genome of Liparis tanakae, snailfish: a comprehensive survey of snailfish specific genes.</title>
        <authorList>
            <person name="Kim W."/>
            <person name="Song I."/>
            <person name="Jeong J.-H."/>
            <person name="Kim D."/>
            <person name="Kim S."/>
            <person name="Ryu S."/>
            <person name="Song J.Y."/>
            <person name="Lee S.K."/>
        </authorList>
    </citation>
    <scope>NUCLEOTIDE SEQUENCE [LARGE SCALE GENOMIC DNA]</scope>
    <source>
        <tissue evidence="2">Muscle</tissue>
    </source>
</reference>
<feature type="region of interest" description="Disordered" evidence="1">
    <location>
        <begin position="1"/>
        <end position="65"/>
    </location>
</feature>
<evidence type="ECO:0000313" key="2">
    <source>
        <dbReference type="EMBL" id="TNN88012.1"/>
    </source>
</evidence>
<feature type="compositionally biased region" description="Polar residues" evidence="1">
    <location>
        <begin position="26"/>
        <end position="42"/>
    </location>
</feature>
<sequence>MKKVQNHGDIGGVTTAAGDARYEPHNSPSETHETTSLFNTVFSCHLHPDGGGASHKKSRLEHPPR</sequence>
<accession>A0A4Z2JFH5</accession>
<evidence type="ECO:0000313" key="3">
    <source>
        <dbReference type="Proteomes" id="UP000314294"/>
    </source>
</evidence>